<evidence type="ECO:0000313" key="2">
    <source>
        <dbReference type="EMBL" id="KAK0963752.1"/>
    </source>
</evidence>
<sequence length="195" mass="18849">MLSHAILFAACAASAIAQSTTTPPATSGNTMATATVLIGTLTTGLAASVVSASACGDTTYVFECTDTLACSDIPAFSATEGPTHFMFSYTSSTGGAAAGVTQSCSLSGSTYAVCANTVSLSVDGTSTVTSTTTTASGSQLQFAQVPITAGANMLATATGGCKTSGSGAAPTNVIEVYKVLVVPAAAALVAAGALM</sequence>
<comment type="caution">
    <text evidence="2">The sequence shown here is derived from an EMBL/GenBank/DDBJ whole genome shotgun (WGS) entry which is preliminary data.</text>
</comment>
<accession>A0AAN6K576</accession>
<reference evidence="2" key="2">
    <citation type="submission" date="2023-06" db="EMBL/GenBank/DDBJ databases">
        <title>Black Yeasts Isolated from many extreme environments.</title>
        <authorList>
            <person name="Coleine C."/>
            <person name="Stajich J.E."/>
            <person name="Selbmann L."/>
        </authorList>
    </citation>
    <scope>NUCLEOTIDE SEQUENCE</scope>
    <source>
        <strain evidence="2">CCFEE 5200</strain>
    </source>
</reference>
<organism evidence="2 3">
    <name type="scientific">Friedmanniomyces endolithicus</name>
    <dbReference type="NCBI Taxonomy" id="329885"/>
    <lineage>
        <taxon>Eukaryota</taxon>
        <taxon>Fungi</taxon>
        <taxon>Dikarya</taxon>
        <taxon>Ascomycota</taxon>
        <taxon>Pezizomycotina</taxon>
        <taxon>Dothideomycetes</taxon>
        <taxon>Dothideomycetidae</taxon>
        <taxon>Mycosphaerellales</taxon>
        <taxon>Teratosphaeriaceae</taxon>
        <taxon>Friedmanniomyces</taxon>
    </lineage>
</organism>
<proteinExistence type="predicted"/>
<protein>
    <submittedName>
        <fullName evidence="2">Uncharacterized protein</fullName>
    </submittedName>
</protein>
<reference evidence="1" key="1">
    <citation type="submission" date="2021-12" db="EMBL/GenBank/DDBJ databases">
        <title>Black yeast isolated from Biological Soil Crust.</title>
        <authorList>
            <person name="Kurbessoian T."/>
        </authorList>
    </citation>
    <scope>NUCLEOTIDE SEQUENCE</scope>
    <source>
        <strain evidence="1">CCFEE 5208</strain>
    </source>
</reference>
<dbReference type="Proteomes" id="UP001168146">
    <property type="component" value="Unassembled WGS sequence"/>
</dbReference>
<dbReference type="Proteomes" id="UP001175353">
    <property type="component" value="Unassembled WGS sequence"/>
</dbReference>
<dbReference type="EMBL" id="JASUXU010000002">
    <property type="protein sequence ID" value="KAK0328070.1"/>
    <property type="molecule type" value="Genomic_DNA"/>
</dbReference>
<evidence type="ECO:0000313" key="1">
    <source>
        <dbReference type="EMBL" id="KAK0328070.1"/>
    </source>
</evidence>
<dbReference type="EMBL" id="JAUJLE010000271">
    <property type="protein sequence ID" value="KAK0963752.1"/>
    <property type="molecule type" value="Genomic_DNA"/>
</dbReference>
<gene>
    <name evidence="1" type="ORF">LTR82_001589</name>
    <name evidence="2" type="ORF">LTR91_018838</name>
</gene>
<dbReference type="AlphaFoldDB" id="A0AAN6K576"/>
<evidence type="ECO:0000313" key="3">
    <source>
        <dbReference type="Proteomes" id="UP001175353"/>
    </source>
</evidence>
<keyword evidence="3" id="KW-1185">Reference proteome</keyword>
<name>A0AAN6K576_9PEZI</name>